<proteinExistence type="predicted"/>
<gene>
    <name evidence="2" type="ORF">POVCU1_070600</name>
    <name evidence="1" type="ORF">POVCU2_0073360</name>
</gene>
<reference evidence="3 4" key="1">
    <citation type="submission" date="2016-05" db="EMBL/GenBank/DDBJ databases">
        <authorList>
            <person name="Naeem Raeece"/>
        </authorList>
    </citation>
    <scope>NUCLEOTIDE SEQUENCE [LARGE SCALE GENOMIC DNA]</scope>
</reference>
<evidence type="ECO:0000313" key="2">
    <source>
        <dbReference type="EMBL" id="SBT01894.1"/>
    </source>
</evidence>
<reference evidence="2" key="2">
    <citation type="submission" date="2016-05" db="EMBL/GenBank/DDBJ databases">
        <authorList>
            <person name="Lavstsen T."/>
            <person name="Jespersen J.S."/>
        </authorList>
    </citation>
    <scope>NUCLEOTIDE SEQUENCE [LARGE SCALE GENOMIC DNA]</scope>
</reference>
<organism evidence="2 3">
    <name type="scientific">Plasmodium ovale curtisi</name>
    <dbReference type="NCBI Taxonomy" id="864141"/>
    <lineage>
        <taxon>Eukaryota</taxon>
        <taxon>Sar</taxon>
        <taxon>Alveolata</taxon>
        <taxon>Apicomplexa</taxon>
        <taxon>Aconoidasida</taxon>
        <taxon>Haemosporida</taxon>
        <taxon>Plasmodiidae</taxon>
        <taxon>Plasmodium</taxon>
        <taxon>Plasmodium (Plasmodium)</taxon>
    </lineage>
</organism>
<evidence type="ECO:0000313" key="1">
    <source>
        <dbReference type="EMBL" id="SBS92303.1"/>
    </source>
</evidence>
<name>A0A1A8X9H2_PLAOA</name>
<dbReference type="AlphaFoldDB" id="A0A1A8X9H2"/>
<evidence type="ECO:0000313" key="4">
    <source>
        <dbReference type="Proteomes" id="UP000078560"/>
    </source>
</evidence>
<dbReference type="EMBL" id="FLQV01002850">
    <property type="protein sequence ID" value="SBT01894.1"/>
    <property type="molecule type" value="Genomic_DNA"/>
</dbReference>
<dbReference type="Proteomes" id="UP000078546">
    <property type="component" value="Unassembled WGS sequence"/>
</dbReference>
<protein>
    <submittedName>
        <fullName evidence="2">Unspecified product</fullName>
    </submittedName>
</protein>
<sequence length="80" mass="9260">MSICSIAGFVDKTDKYLLREKVPRATSIPNINYASINVYNVNIKGQCCNYLNYWLDALTKKCVTEDSKVSHKEWKIVEKR</sequence>
<dbReference type="EMBL" id="FLQU01001271">
    <property type="protein sequence ID" value="SBS92303.1"/>
    <property type="molecule type" value="Genomic_DNA"/>
</dbReference>
<evidence type="ECO:0000313" key="3">
    <source>
        <dbReference type="Proteomes" id="UP000078546"/>
    </source>
</evidence>
<dbReference type="Proteomes" id="UP000078560">
    <property type="component" value="Unassembled WGS sequence"/>
</dbReference>
<accession>A0A1A8X9H2</accession>